<organism evidence="2 3">
    <name type="scientific">Legionella quinlivanii</name>
    <dbReference type="NCBI Taxonomy" id="45073"/>
    <lineage>
        <taxon>Bacteria</taxon>
        <taxon>Pseudomonadati</taxon>
        <taxon>Pseudomonadota</taxon>
        <taxon>Gammaproteobacteria</taxon>
        <taxon>Legionellales</taxon>
        <taxon>Legionellaceae</taxon>
        <taxon>Legionella</taxon>
    </lineage>
</organism>
<evidence type="ECO:0000313" key="3">
    <source>
        <dbReference type="Proteomes" id="UP000054618"/>
    </source>
</evidence>
<comment type="caution">
    <text evidence="2">The sequence shown here is derived from an EMBL/GenBank/DDBJ whole genome shotgun (WGS) entry which is preliminary data.</text>
</comment>
<feature type="transmembrane region" description="Helical" evidence="1">
    <location>
        <begin position="20"/>
        <end position="39"/>
    </location>
</feature>
<keyword evidence="1" id="KW-0812">Transmembrane</keyword>
<dbReference type="STRING" id="45073.Lqui_1998"/>
<dbReference type="AlphaFoldDB" id="A0A0W0XU67"/>
<keyword evidence="1" id="KW-1133">Transmembrane helix</keyword>
<evidence type="ECO:0000256" key="1">
    <source>
        <dbReference type="SAM" id="Phobius"/>
    </source>
</evidence>
<name>A0A0W0XU67_9GAMM</name>
<keyword evidence="1" id="KW-0472">Membrane</keyword>
<dbReference type="Proteomes" id="UP000054618">
    <property type="component" value="Unassembled WGS sequence"/>
</dbReference>
<dbReference type="EMBL" id="LNYS01000012">
    <property type="protein sequence ID" value="KTD48187.1"/>
    <property type="molecule type" value="Genomic_DNA"/>
</dbReference>
<dbReference type="PATRIC" id="fig|45073.5.peg.2108"/>
<evidence type="ECO:0000313" key="2">
    <source>
        <dbReference type="EMBL" id="KTD48187.1"/>
    </source>
</evidence>
<reference evidence="2 3" key="1">
    <citation type="submission" date="2015-11" db="EMBL/GenBank/DDBJ databases">
        <title>Genomic analysis of 38 Legionella species identifies large and diverse effector repertoires.</title>
        <authorList>
            <person name="Burstein D."/>
            <person name="Amaro F."/>
            <person name="Zusman T."/>
            <person name="Lifshitz Z."/>
            <person name="Cohen O."/>
            <person name="Gilbert J.A."/>
            <person name="Pupko T."/>
            <person name="Shuman H.A."/>
            <person name="Segal G."/>
        </authorList>
    </citation>
    <scope>NUCLEOTIDE SEQUENCE [LARGE SCALE GENOMIC DNA]</scope>
    <source>
        <strain evidence="2 3">CDC#1442-AUS-E</strain>
    </source>
</reference>
<gene>
    <name evidence="2" type="ORF">Lqui_1998</name>
</gene>
<protein>
    <submittedName>
        <fullName evidence="2">Uncharacterized protein</fullName>
    </submittedName>
</protein>
<proteinExistence type="predicted"/>
<sequence>MLLRILLNDMVHSFYGMGSLLFFYPIYHSLLGVAHWSLLKREPIHSLFQYDYAFFANTIEYFVQDDSRAVISFSLL</sequence>
<keyword evidence="3" id="KW-1185">Reference proteome</keyword>
<accession>A0A0W0XU67</accession>